<evidence type="ECO:0000256" key="3">
    <source>
        <dbReference type="SAM" id="MobiDB-lite"/>
    </source>
</evidence>
<evidence type="ECO:0000259" key="5">
    <source>
        <dbReference type="Pfam" id="PF18317"/>
    </source>
</evidence>
<dbReference type="STRING" id="683228.GA0070617_2463"/>
<evidence type="ECO:0000313" key="6">
    <source>
        <dbReference type="EMBL" id="SCL53761.1"/>
    </source>
</evidence>
<dbReference type="GO" id="GO:0019632">
    <property type="term" value="P:shikimate metabolic process"/>
    <property type="evidence" value="ECO:0007669"/>
    <property type="project" value="TreeGrafter"/>
</dbReference>
<sequence>MVRRAAVVGKPIAHSLSPVIHTAGYVAAGLTGWSYTRIECAESEVAGLVGGLGPEWAGLSVTMPGKEAALAVADEVSPLAAAVGAANTLVRRPDGSWYADNTDVTGMVEVLTAAGVRAGATVTVLGAGGTARAALAAAARLGAAGVTVVARRAAAVDALRPVAAALDLPLTGAGWDPAGWDRTGGDPAGWDRTGGDPADRGPTAGPADCDVLVSTVPKGVADPLVSRWRWRSSTVVFDALYDPWPTPLAAAAQAAGCRVVSGLDLLLAQAVGQFEQFTGVPAPVPAMRAALLAARR</sequence>
<dbReference type="InterPro" id="IPR041121">
    <property type="entry name" value="SDH_C"/>
</dbReference>
<evidence type="ECO:0000259" key="4">
    <source>
        <dbReference type="Pfam" id="PF08501"/>
    </source>
</evidence>
<dbReference type="PANTHER" id="PTHR21089">
    <property type="entry name" value="SHIKIMATE DEHYDROGENASE"/>
    <property type="match status" value="1"/>
</dbReference>
<keyword evidence="2" id="KW-0028">Amino-acid biosynthesis</keyword>
<dbReference type="GO" id="GO:0009073">
    <property type="term" value="P:aromatic amino acid family biosynthetic process"/>
    <property type="evidence" value="ECO:0007669"/>
    <property type="project" value="UniProtKB-KW"/>
</dbReference>
<dbReference type="PANTHER" id="PTHR21089:SF1">
    <property type="entry name" value="BIFUNCTIONAL 3-DEHYDROQUINATE DEHYDRATASE_SHIKIMATE DEHYDROGENASE, CHLOROPLASTIC"/>
    <property type="match status" value="1"/>
</dbReference>
<dbReference type="GO" id="GO:0004764">
    <property type="term" value="F:shikimate 3-dehydrogenase (NADP+) activity"/>
    <property type="evidence" value="ECO:0007669"/>
    <property type="project" value="InterPro"/>
</dbReference>
<dbReference type="AlphaFoldDB" id="A0A1C6UIG2"/>
<dbReference type="InterPro" id="IPR013708">
    <property type="entry name" value="Shikimate_DH-bd_N"/>
</dbReference>
<evidence type="ECO:0000313" key="7">
    <source>
        <dbReference type="Proteomes" id="UP000198937"/>
    </source>
</evidence>
<evidence type="ECO:0000256" key="1">
    <source>
        <dbReference type="ARBA" id="ARBA00004871"/>
    </source>
</evidence>
<dbReference type="Gene3D" id="3.40.50.720">
    <property type="entry name" value="NAD(P)-binding Rossmann-like Domain"/>
    <property type="match status" value="1"/>
</dbReference>
<name>A0A1C6UIG2_9ACTN</name>
<accession>A0A1C6UIG2</accession>
<dbReference type="Gene3D" id="3.40.50.10860">
    <property type="entry name" value="Leucine Dehydrogenase, chain A, domain 1"/>
    <property type="match status" value="1"/>
</dbReference>
<organism evidence="6 7">
    <name type="scientific">Micromonospora yangpuensis</name>
    <dbReference type="NCBI Taxonomy" id="683228"/>
    <lineage>
        <taxon>Bacteria</taxon>
        <taxon>Bacillati</taxon>
        <taxon>Actinomycetota</taxon>
        <taxon>Actinomycetes</taxon>
        <taxon>Micromonosporales</taxon>
        <taxon>Micromonosporaceae</taxon>
        <taxon>Micromonospora</taxon>
    </lineage>
</organism>
<keyword evidence="7" id="KW-1185">Reference proteome</keyword>
<evidence type="ECO:0000256" key="2">
    <source>
        <dbReference type="ARBA" id="ARBA00023141"/>
    </source>
</evidence>
<dbReference type="InterPro" id="IPR046346">
    <property type="entry name" value="Aminoacid_DH-like_N_sf"/>
</dbReference>
<dbReference type="SUPFAM" id="SSF51735">
    <property type="entry name" value="NAD(P)-binding Rossmann-fold domains"/>
    <property type="match status" value="1"/>
</dbReference>
<dbReference type="Proteomes" id="UP000198937">
    <property type="component" value="Unassembled WGS sequence"/>
</dbReference>
<dbReference type="InterPro" id="IPR022893">
    <property type="entry name" value="Shikimate_DH_fam"/>
</dbReference>
<protein>
    <submittedName>
        <fullName evidence="6">Shikimate dehydrogenase</fullName>
    </submittedName>
</protein>
<keyword evidence="2" id="KW-0057">Aromatic amino acid biosynthesis</keyword>
<dbReference type="GO" id="GO:0050661">
    <property type="term" value="F:NADP binding"/>
    <property type="evidence" value="ECO:0007669"/>
    <property type="project" value="TreeGrafter"/>
</dbReference>
<feature type="domain" description="SDH C-terminal" evidence="5">
    <location>
        <begin position="262"/>
        <end position="292"/>
    </location>
</feature>
<reference evidence="6 7" key="1">
    <citation type="submission" date="2016-06" db="EMBL/GenBank/DDBJ databases">
        <authorList>
            <person name="Kjaerup R.B."/>
            <person name="Dalgaard T.S."/>
            <person name="Juul-Madsen H.R."/>
        </authorList>
    </citation>
    <scope>NUCLEOTIDE SEQUENCE [LARGE SCALE GENOMIC DNA]</scope>
    <source>
        <strain evidence="6 7">DSM 45577</strain>
    </source>
</reference>
<feature type="region of interest" description="Disordered" evidence="3">
    <location>
        <begin position="177"/>
        <end position="205"/>
    </location>
</feature>
<dbReference type="GO" id="GO:0009423">
    <property type="term" value="P:chorismate biosynthetic process"/>
    <property type="evidence" value="ECO:0007669"/>
    <property type="project" value="TreeGrafter"/>
</dbReference>
<feature type="domain" description="Shikimate dehydrogenase substrate binding N-terminal" evidence="4">
    <location>
        <begin position="7"/>
        <end position="89"/>
    </location>
</feature>
<proteinExistence type="predicted"/>
<dbReference type="EMBL" id="FMIA01000002">
    <property type="protein sequence ID" value="SCL53761.1"/>
    <property type="molecule type" value="Genomic_DNA"/>
</dbReference>
<dbReference type="Pfam" id="PF18317">
    <property type="entry name" value="SDH_C"/>
    <property type="match status" value="1"/>
</dbReference>
<dbReference type="SUPFAM" id="SSF53223">
    <property type="entry name" value="Aminoacid dehydrogenase-like, N-terminal domain"/>
    <property type="match status" value="1"/>
</dbReference>
<dbReference type="Pfam" id="PF08501">
    <property type="entry name" value="Shikimate_dh_N"/>
    <property type="match status" value="1"/>
</dbReference>
<dbReference type="GO" id="GO:0005829">
    <property type="term" value="C:cytosol"/>
    <property type="evidence" value="ECO:0007669"/>
    <property type="project" value="TreeGrafter"/>
</dbReference>
<gene>
    <name evidence="6" type="ORF">GA0070617_2463</name>
</gene>
<comment type="pathway">
    <text evidence="1">Metabolic intermediate biosynthesis; chorismate biosynthesis; chorismate from D-erythrose 4-phosphate and phosphoenolpyruvate: step 4/7.</text>
</comment>
<dbReference type="InterPro" id="IPR036291">
    <property type="entry name" value="NAD(P)-bd_dom_sf"/>
</dbReference>